<sequence>MDLGPAFFVHGGWEQASNHGLPFSPLRDSPTLRQGTFYDAESSRGDVALGASQLNLSSRRGGGVPSTASRRSSAMRASKAEVAAGSRPWTSAATTRTRSDSSGALFEAGGSLASPLRLSSADMGQHERKEMEAFEQRHQRKAITDLTSGELATLLLEYERELPLAGLTAKAIREHLVCRDDLIQAAVHLGVGPPLGDMDRRPNMDPMDD</sequence>
<evidence type="ECO:0000313" key="3">
    <source>
        <dbReference type="Proteomes" id="UP000323011"/>
    </source>
</evidence>
<dbReference type="AlphaFoldDB" id="A0A5A8CP59"/>
<feature type="compositionally biased region" description="Low complexity" evidence="1">
    <location>
        <begin position="66"/>
        <end position="77"/>
    </location>
</feature>
<evidence type="ECO:0000256" key="1">
    <source>
        <dbReference type="SAM" id="MobiDB-lite"/>
    </source>
</evidence>
<evidence type="ECO:0000313" key="2">
    <source>
        <dbReference type="EMBL" id="KAA0154499.1"/>
    </source>
</evidence>
<feature type="region of interest" description="Disordered" evidence="1">
    <location>
        <begin position="52"/>
        <end position="103"/>
    </location>
</feature>
<dbReference type="Proteomes" id="UP000323011">
    <property type="component" value="Unassembled WGS sequence"/>
</dbReference>
<proteinExistence type="predicted"/>
<keyword evidence="3" id="KW-1185">Reference proteome</keyword>
<dbReference type="EMBL" id="VLTN01000011">
    <property type="protein sequence ID" value="KAA0154499.1"/>
    <property type="molecule type" value="Genomic_DNA"/>
</dbReference>
<organism evidence="2 3">
    <name type="scientific">Cafeteria roenbergensis</name>
    <name type="common">Marine flagellate</name>
    <dbReference type="NCBI Taxonomy" id="33653"/>
    <lineage>
        <taxon>Eukaryota</taxon>
        <taxon>Sar</taxon>
        <taxon>Stramenopiles</taxon>
        <taxon>Bigyra</taxon>
        <taxon>Opalozoa</taxon>
        <taxon>Bicosoecida</taxon>
        <taxon>Cafeteriaceae</taxon>
        <taxon>Cafeteria</taxon>
    </lineage>
</organism>
<accession>A0A5A8CP59</accession>
<reference evidence="2 3" key="1">
    <citation type="submission" date="2019-07" db="EMBL/GenBank/DDBJ databases">
        <title>Genomes of Cafeteria roenbergensis.</title>
        <authorList>
            <person name="Fischer M.G."/>
            <person name="Hackl T."/>
            <person name="Roman M."/>
        </authorList>
    </citation>
    <scope>NUCLEOTIDE SEQUENCE [LARGE SCALE GENOMIC DNA]</scope>
    <source>
        <strain evidence="2 3">BVI</strain>
    </source>
</reference>
<name>A0A5A8CP59_CAFRO</name>
<protein>
    <submittedName>
        <fullName evidence="2">Uncharacterized protein</fullName>
    </submittedName>
</protein>
<comment type="caution">
    <text evidence="2">The sequence shown here is derived from an EMBL/GenBank/DDBJ whole genome shotgun (WGS) entry which is preliminary data.</text>
</comment>
<feature type="compositionally biased region" description="Low complexity" evidence="1">
    <location>
        <begin position="90"/>
        <end position="102"/>
    </location>
</feature>
<gene>
    <name evidence="2" type="ORF">FNF29_02376</name>
</gene>